<dbReference type="PROSITE" id="PS50112">
    <property type="entry name" value="PAS"/>
    <property type="match status" value="1"/>
</dbReference>
<comment type="caution">
    <text evidence="3">The sequence shown here is derived from an EMBL/GenBank/DDBJ whole genome shotgun (WGS) entry which is preliminary data.</text>
</comment>
<evidence type="ECO:0000256" key="1">
    <source>
        <dbReference type="SAM" id="MobiDB-lite"/>
    </source>
</evidence>
<feature type="region of interest" description="Disordered" evidence="1">
    <location>
        <begin position="58"/>
        <end position="81"/>
    </location>
</feature>
<organism evidence="3 4">
    <name type="scientific">Streptomyces litchfieldiae</name>
    <dbReference type="NCBI Taxonomy" id="3075543"/>
    <lineage>
        <taxon>Bacteria</taxon>
        <taxon>Bacillati</taxon>
        <taxon>Actinomycetota</taxon>
        <taxon>Actinomycetes</taxon>
        <taxon>Kitasatosporales</taxon>
        <taxon>Streptomycetaceae</taxon>
        <taxon>Streptomyces</taxon>
    </lineage>
</organism>
<sequence length="253" mass="25939">MAADPERPPGWARIPLAVIVVDVAGRVSHWSDGARRLFGVGPKDAVGRPAAELLPLSTVLDPDAGDPVGEPAPPDPLPRARSIPRTESILPAELLLGAGTTSGTGPARPAAGRFWTRRPDRDGTAGDVLWWVYPLRGPGAARVLVLAGDGAGLRADGLGAPDRSVSPGFATRTGSAEAAELARRLPDALPGMTRAESGYIAGQLCDLGHPVLEVGAPAAGETHPGPPSPGAEPGPDPDRVELPSNWLVIGRDG</sequence>
<feature type="compositionally biased region" description="Low complexity" evidence="1">
    <location>
        <begin position="97"/>
        <end position="113"/>
    </location>
</feature>
<dbReference type="Pfam" id="PF00989">
    <property type="entry name" value="PAS"/>
    <property type="match status" value="1"/>
</dbReference>
<feature type="region of interest" description="Disordered" evidence="1">
    <location>
        <begin position="97"/>
        <end position="118"/>
    </location>
</feature>
<evidence type="ECO:0000313" key="3">
    <source>
        <dbReference type="EMBL" id="MDT0345985.1"/>
    </source>
</evidence>
<dbReference type="InterPro" id="IPR035965">
    <property type="entry name" value="PAS-like_dom_sf"/>
</dbReference>
<dbReference type="InterPro" id="IPR000014">
    <property type="entry name" value="PAS"/>
</dbReference>
<dbReference type="Proteomes" id="UP001183246">
    <property type="component" value="Unassembled WGS sequence"/>
</dbReference>
<keyword evidence="4" id="KW-1185">Reference proteome</keyword>
<proteinExistence type="predicted"/>
<feature type="domain" description="PAS" evidence="2">
    <location>
        <begin position="18"/>
        <end position="63"/>
    </location>
</feature>
<reference evidence="4" key="1">
    <citation type="submission" date="2023-07" db="EMBL/GenBank/DDBJ databases">
        <title>30 novel species of actinomycetes from the DSMZ collection.</title>
        <authorList>
            <person name="Nouioui I."/>
        </authorList>
    </citation>
    <scope>NUCLEOTIDE SEQUENCE [LARGE SCALE GENOMIC DNA]</scope>
    <source>
        <strain evidence="4">DSM 44938</strain>
    </source>
</reference>
<accession>A0ABU2MWU4</accession>
<dbReference type="EMBL" id="JAVREL010000017">
    <property type="protein sequence ID" value="MDT0345985.1"/>
    <property type="molecule type" value="Genomic_DNA"/>
</dbReference>
<feature type="region of interest" description="Disordered" evidence="1">
    <location>
        <begin position="215"/>
        <end position="253"/>
    </location>
</feature>
<name>A0ABU2MWU4_9ACTN</name>
<dbReference type="SUPFAM" id="SSF55785">
    <property type="entry name" value="PYP-like sensor domain (PAS domain)"/>
    <property type="match status" value="1"/>
</dbReference>
<dbReference type="InterPro" id="IPR013767">
    <property type="entry name" value="PAS_fold"/>
</dbReference>
<evidence type="ECO:0000259" key="2">
    <source>
        <dbReference type="PROSITE" id="PS50112"/>
    </source>
</evidence>
<dbReference type="Gene3D" id="3.30.450.20">
    <property type="entry name" value="PAS domain"/>
    <property type="match status" value="1"/>
</dbReference>
<protein>
    <submittedName>
        <fullName evidence="3">PAS domain-containing protein</fullName>
    </submittedName>
</protein>
<gene>
    <name evidence="3" type="ORF">RM590_25845</name>
</gene>
<dbReference type="CDD" id="cd00130">
    <property type="entry name" value="PAS"/>
    <property type="match status" value="1"/>
</dbReference>
<feature type="compositionally biased region" description="Pro residues" evidence="1">
    <location>
        <begin position="224"/>
        <end position="234"/>
    </location>
</feature>
<evidence type="ECO:0000313" key="4">
    <source>
        <dbReference type="Proteomes" id="UP001183246"/>
    </source>
</evidence>